<dbReference type="Gene3D" id="2.160.10.10">
    <property type="entry name" value="Hexapeptide repeat proteins"/>
    <property type="match status" value="1"/>
</dbReference>
<evidence type="ECO:0000313" key="3">
    <source>
        <dbReference type="EMBL" id="WNZ47759.1"/>
    </source>
</evidence>
<evidence type="ECO:0000259" key="2">
    <source>
        <dbReference type="SMART" id="SM00961"/>
    </source>
</evidence>
<dbReference type="PANTHER" id="PTHR43360">
    <property type="entry name" value="CARBON DIOXIDE CONCENTRATING MECHANISM PROTEIN CCMM"/>
    <property type="match status" value="1"/>
</dbReference>
<dbReference type="SUPFAM" id="SSF55239">
    <property type="entry name" value="RuBisCO, small subunit"/>
    <property type="match status" value="1"/>
</dbReference>
<dbReference type="EMBL" id="CP130144">
    <property type="protein sequence ID" value="WNZ47759.1"/>
    <property type="molecule type" value="Genomic_DNA"/>
</dbReference>
<comment type="similarity">
    <text evidence="1">Belongs to the gamma-class carbonic anhydrase family.</text>
</comment>
<dbReference type="Pfam" id="PF00101">
    <property type="entry name" value="RuBisCO_small"/>
    <property type="match status" value="1"/>
</dbReference>
<name>A0AA96X0V1_LEPBY</name>
<feature type="domain" description="Ribulose bisphosphate carboxylase small subunit" evidence="2">
    <location>
        <begin position="222"/>
        <end position="315"/>
    </location>
</feature>
<reference evidence="3" key="2">
    <citation type="submission" date="2023-07" db="EMBL/GenBank/DDBJ databases">
        <authorList>
            <person name="Bai X.-H."/>
            <person name="Wang H.-H."/>
            <person name="Wang J."/>
            <person name="Ma M.-Y."/>
            <person name="Hu H.-H."/>
            <person name="Song Z.-L."/>
            <person name="Ma H.-G."/>
            <person name="Fan Y."/>
            <person name="Du C.-Y."/>
            <person name="Xu J.-C."/>
        </authorList>
    </citation>
    <scope>NUCLEOTIDE SEQUENCE</scope>
    <source>
        <strain evidence="3">CZ1</strain>
    </source>
</reference>
<proteinExistence type="inferred from homology"/>
<gene>
    <name evidence="3" type="ORF">Q2T42_07925</name>
</gene>
<dbReference type="GO" id="GO:0043886">
    <property type="term" value="F:structural constituent of carboxysome shell"/>
    <property type="evidence" value="ECO:0007669"/>
    <property type="project" value="UniProtKB-ARBA"/>
</dbReference>
<dbReference type="RefSeq" id="WP_316428298.1">
    <property type="nucleotide sequence ID" value="NZ_CP130144.1"/>
</dbReference>
<dbReference type="InterPro" id="IPR011004">
    <property type="entry name" value="Trimer_LpxA-like_sf"/>
</dbReference>
<dbReference type="GO" id="GO:0031470">
    <property type="term" value="C:carboxysome"/>
    <property type="evidence" value="ECO:0007669"/>
    <property type="project" value="UniProtKB-ARBA"/>
</dbReference>
<evidence type="ECO:0000256" key="1">
    <source>
        <dbReference type="ARBA" id="ARBA00023595"/>
    </source>
</evidence>
<organism evidence="3">
    <name type="scientific">Leptolyngbya boryana CZ1</name>
    <dbReference type="NCBI Taxonomy" id="3060204"/>
    <lineage>
        <taxon>Bacteria</taxon>
        <taxon>Bacillati</taxon>
        <taxon>Cyanobacteriota</taxon>
        <taxon>Cyanophyceae</taxon>
        <taxon>Leptolyngbyales</taxon>
        <taxon>Leptolyngbyaceae</taxon>
        <taxon>Leptolyngbya group</taxon>
        <taxon>Leptolyngbya</taxon>
    </lineage>
</organism>
<dbReference type="CDD" id="cd00710">
    <property type="entry name" value="LbH_gamma_CA"/>
    <property type="match status" value="1"/>
</dbReference>
<sequence length="315" mass="34476">MDIHSIPAPPTPWAQTLIEPTLDPSVYIHPLTNVIGDVRIGTQVHIAPGVSIRADEGMPFYIGSNVNIQDGAVIHGLEQGRITGEDGESYSVWIGENASITHMALIHGPAYVGKDCFIGFRSTVFNARVGNGCIVMSHALIENVQIPAGRYIASGSIITHQQQADRLPTVQDTDSTFARHVVSINQKLRQGYLCAEDNACIAAIQNEVDGQSEPENGAQKLRSITLNSATLNSATLAWVQDQLAQGLEIGIEQADNRRFRANSWSNCGLIRTRHEGDAIATLEQLLHQYPRQYLRLFSVAPKTRQRGKSLVIQQP</sequence>
<dbReference type="InterPro" id="IPR000894">
    <property type="entry name" value="RuBisCO_ssu_dom"/>
</dbReference>
<dbReference type="SMART" id="SM00961">
    <property type="entry name" value="RuBisCO_small"/>
    <property type="match status" value="1"/>
</dbReference>
<dbReference type="InterPro" id="IPR052265">
    <property type="entry name" value="Gamma-CA"/>
</dbReference>
<accession>A0AA96X0V1</accession>
<dbReference type="InterPro" id="IPR036385">
    <property type="entry name" value="RuBisCO_ssu_sf"/>
</dbReference>
<dbReference type="Gene3D" id="3.30.190.10">
    <property type="entry name" value="Ribulose bisphosphate carboxylase, small subunit"/>
    <property type="match status" value="1"/>
</dbReference>
<dbReference type="InterPro" id="IPR047223">
    <property type="entry name" value="CA_gamma_LbH"/>
</dbReference>
<reference evidence="3" key="1">
    <citation type="journal article" date="2023" name="Plants (Basel)">
        <title>Genomic Analysis of Leptolyngbya boryana CZ1 Reveals Efficient Carbon Fixation Modules.</title>
        <authorList>
            <person name="Bai X."/>
            <person name="Wang H."/>
            <person name="Cheng W."/>
            <person name="Wang J."/>
            <person name="Ma M."/>
            <person name="Hu H."/>
            <person name="Song Z."/>
            <person name="Ma H."/>
            <person name="Fan Y."/>
            <person name="Du C."/>
            <person name="Xu J."/>
        </authorList>
    </citation>
    <scope>NUCLEOTIDE SEQUENCE</scope>
    <source>
        <strain evidence="3">CZ1</strain>
    </source>
</reference>
<dbReference type="SUPFAM" id="SSF51161">
    <property type="entry name" value="Trimeric LpxA-like enzymes"/>
    <property type="match status" value="1"/>
</dbReference>
<protein>
    <submittedName>
        <fullName evidence="3">Ribulose bisphosphate carboxylase small subunit</fullName>
    </submittedName>
</protein>
<dbReference type="AlphaFoldDB" id="A0AA96X0V1"/>
<dbReference type="PANTHER" id="PTHR43360:SF1">
    <property type="entry name" value="CARBOXYSOME ASSEMBLY PROTEIN CCMM"/>
    <property type="match status" value="1"/>
</dbReference>